<comment type="caution">
    <text evidence="1">The sequence shown here is derived from an EMBL/GenBank/DDBJ whole genome shotgun (WGS) entry which is preliminary data.</text>
</comment>
<organism evidence="1 2">
    <name type="scientific">Chrysochromulina tobinii</name>
    <dbReference type="NCBI Taxonomy" id="1460289"/>
    <lineage>
        <taxon>Eukaryota</taxon>
        <taxon>Haptista</taxon>
        <taxon>Haptophyta</taxon>
        <taxon>Prymnesiophyceae</taxon>
        <taxon>Prymnesiales</taxon>
        <taxon>Chrysochromulinaceae</taxon>
        <taxon>Chrysochromulina</taxon>
    </lineage>
</organism>
<reference evidence="2" key="1">
    <citation type="journal article" date="2015" name="PLoS Genet.">
        <title>Genome Sequence and Transcriptome Analyses of Chrysochromulina tobin: Metabolic Tools for Enhanced Algal Fitness in the Prominent Order Prymnesiales (Haptophyceae).</title>
        <authorList>
            <person name="Hovde B.T."/>
            <person name="Deodato C.R."/>
            <person name="Hunsperger H.M."/>
            <person name="Ryken S.A."/>
            <person name="Yost W."/>
            <person name="Jha R.K."/>
            <person name="Patterson J."/>
            <person name="Monnat R.J. Jr."/>
            <person name="Barlow S.B."/>
            <person name="Starkenburg S.R."/>
            <person name="Cattolico R.A."/>
        </authorList>
    </citation>
    <scope>NUCLEOTIDE SEQUENCE</scope>
    <source>
        <strain evidence="2">CCMP291</strain>
    </source>
</reference>
<proteinExistence type="predicted"/>
<accession>A0A0M0K6B8</accession>
<gene>
    <name evidence="1" type="ORF">Ctob_009681</name>
</gene>
<protein>
    <recommendedName>
        <fullName evidence="3">F-box domain-containing protein</fullName>
    </recommendedName>
</protein>
<dbReference type="EMBL" id="JWZX01001252">
    <property type="protein sequence ID" value="KOO34360.1"/>
    <property type="molecule type" value="Genomic_DNA"/>
</dbReference>
<evidence type="ECO:0008006" key="3">
    <source>
        <dbReference type="Google" id="ProtNLM"/>
    </source>
</evidence>
<evidence type="ECO:0000313" key="2">
    <source>
        <dbReference type="Proteomes" id="UP000037460"/>
    </source>
</evidence>
<dbReference type="Proteomes" id="UP000037460">
    <property type="component" value="Unassembled WGS sequence"/>
</dbReference>
<sequence>MSEAAGDVDPDAVTSRSWCIENPDLVFLIVAHAEFQSLATIARICKSWRAAALRTDLPHWSECDESRFLALQRSNLRRYSSEALIRVLRSKPRISALDLTNLSASDGSSLLRMSAMLPATLHTLAVRPPEGRGRVRIEHPDAFLDALLACIEELPLLRSLDLTGILTERSLAGLRLQQRRRAKTAAMRDDDLTQGSPNVARLSFARALPRLEVLALGFHCFSAIGRREGLEYLLEQQRLAPRLCRIGCLVDAPRCAPLDVKCRMCGERISSHLVRASQLRLIGMRTPVCPGSRAMSLPLVNLPLICL</sequence>
<name>A0A0M0K6B8_9EUKA</name>
<evidence type="ECO:0000313" key="1">
    <source>
        <dbReference type="EMBL" id="KOO34360.1"/>
    </source>
</evidence>
<keyword evidence="2" id="KW-1185">Reference proteome</keyword>
<dbReference type="AlphaFoldDB" id="A0A0M0K6B8"/>